<evidence type="ECO:0000256" key="1">
    <source>
        <dbReference type="SAM" id="Phobius"/>
    </source>
</evidence>
<gene>
    <name evidence="2" type="ORF">CLH61_03625</name>
</gene>
<keyword evidence="1" id="KW-1133">Transmembrane helix</keyword>
<keyword evidence="3" id="KW-1185">Reference proteome</keyword>
<evidence type="ECO:0000313" key="3">
    <source>
        <dbReference type="Proteomes" id="UP000231409"/>
    </source>
</evidence>
<dbReference type="Proteomes" id="UP000231409">
    <property type="component" value="Unassembled WGS sequence"/>
</dbReference>
<feature type="transmembrane region" description="Helical" evidence="1">
    <location>
        <begin position="6"/>
        <end position="25"/>
    </location>
</feature>
<evidence type="ECO:0000313" key="2">
    <source>
        <dbReference type="EMBL" id="PHQ16191.1"/>
    </source>
</evidence>
<dbReference type="RefSeq" id="WP_099613357.1">
    <property type="nucleotide sequence ID" value="NZ_KZ319368.1"/>
</dbReference>
<protein>
    <submittedName>
        <fullName evidence="2">Uncharacterized protein</fullName>
    </submittedName>
</protein>
<name>A0A2G1UNV9_9GAMM</name>
<comment type="caution">
    <text evidence="2">The sequence shown here is derived from an EMBL/GenBank/DDBJ whole genome shotgun (WGS) entry which is preliminary data.</text>
</comment>
<dbReference type="EMBL" id="NTFH01000004">
    <property type="protein sequence ID" value="PHQ16191.1"/>
    <property type="molecule type" value="Genomic_DNA"/>
</dbReference>
<accession>A0A2G1UNV9</accession>
<dbReference type="AlphaFoldDB" id="A0A2G1UNV9"/>
<reference evidence="2 3" key="1">
    <citation type="submission" date="2017-09" db="EMBL/GenBank/DDBJ databases">
        <title>The draft genome sequences of Marinobacter sp. PWS21.</title>
        <authorList>
            <person name="Cao J."/>
        </authorList>
    </citation>
    <scope>NUCLEOTIDE SEQUENCE [LARGE SCALE GENOMIC DNA]</scope>
    <source>
        <strain evidence="2 3">PWS21</strain>
    </source>
</reference>
<sequence>MTTDAQLAYGLFWTVYAIGFVIFFLMMSRLFRIIPVYGVRTLLQAALIVLLLTPVESSEAVSWWIPAWLHGGYEMILGDVQQAARAWFNIGLAALAMLLVWILDLVRYRLVNR</sequence>
<feature type="transmembrane region" description="Helical" evidence="1">
    <location>
        <begin position="86"/>
        <end position="106"/>
    </location>
</feature>
<proteinExistence type="predicted"/>
<keyword evidence="1" id="KW-0472">Membrane</keyword>
<organism evidence="2 3">
    <name type="scientific">Marinobacter profundi</name>
    <dbReference type="NCBI Taxonomy" id="2666256"/>
    <lineage>
        <taxon>Bacteria</taxon>
        <taxon>Pseudomonadati</taxon>
        <taxon>Pseudomonadota</taxon>
        <taxon>Gammaproteobacteria</taxon>
        <taxon>Pseudomonadales</taxon>
        <taxon>Marinobacteraceae</taxon>
        <taxon>Marinobacter</taxon>
    </lineage>
</organism>
<keyword evidence="1" id="KW-0812">Transmembrane</keyword>